<evidence type="ECO:0000256" key="7">
    <source>
        <dbReference type="ARBA" id="ARBA00022777"/>
    </source>
</evidence>
<dbReference type="Gene3D" id="1.10.287.130">
    <property type="match status" value="1"/>
</dbReference>
<comment type="caution">
    <text evidence="13">The sequence shown here is derived from an EMBL/GenBank/DDBJ whole genome shotgun (WGS) entry which is preliminary data.</text>
</comment>
<dbReference type="EC" id="2.7.13.3" evidence="3"/>
<evidence type="ECO:0000256" key="4">
    <source>
        <dbReference type="ARBA" id="ARBA00022553"/>
    </source>
</evidence>
<protein>
    <recommendedName>
        <fullName evidence="3">histidine kinase</fullName>
        <ecNumber evidence="3">2.7.13.3</ecNumber>
    </recommendedName>
</protein>
<dbReference type="InterPro" id="IPR036097">
    <property type="entry name" value="HisK_dim/P_sf"/>
</dbReference>
<evidence type="ECO:0000256" key="1">
    <source>
        <dbReference type="ARBA" id="ARBA00000085"/>
    </source>
</evidence>
<dbReference type="InterPro" id="IPR003594">
    <property type="entry name" value="HATPase_dom"/>
</dbReference>
<evidence type="ECO:0000313" key="13">
    <source>
        <dbReference type="EMBL" id="TAA21329.1"/>
    </source>
</evidence>
<gene>
    <name evidence="13" type="ORF">EA660_17625</name>
</gene>
<dbReference type="AlphaFoldDB" id="A0A4Q8L5D1"/>
<keyword evidence="8 10" id="KW-1133">Transmembrane helix</keyword>
<comment type="subcellular location">
    <subcellularLocation>
        <location evidence="2">Membrane</location>
    </subcellularLocation>
</comment>
<evidence type="ECO:0000256" key="9">
    <source>
        <dbReference type="ARBA" id="ARBA00023012"/>
    </source>
</evidence>
<dbReference type="PROSITE" id="PS50109">
    <property type="entry name" value="HIS_KIN"/>
    <property type="match status" value="1"/>
</dbReference>
<keyword evidence="10" id="KW-0472">Membrane</keyword>
<reference evidence="13 14" key="1">
    <citation type="submission" date="2019-02" db="EMBL/GenBank/DDBJ databases">
        <title>WGS of Pseudoxanthomonas species novum from clinical isolates.</title>
        <authorList>
            <person name="Bernier A.-M."/>
            <person name="Bernard K."/>
            <person name="Vachon A."/>
        </authorList>
    </citation>
    <scope>NUCLEOTIDE SEQUENCE [LARGE SCALE GENOMIC DNA]</scope>
    <source>
        <strain evidence="13 14">NML171200</strain>
    </source>
</reference>
<evidence type="ECO:0000256" key="10">
    <source>
        <dbReference type="SAM" id="Phobius"/>
    </source>
</evidence>
<dbReference type="SMART" id="SM00388">
    <property type="entry name" value="HisKA"/>
    <property type="match status" value="1"/>
</dbReference>
<evidence type="ECO:0000259" key="11">
    <source>
        <dbReference type="PROSITE" id="PS50109"/>
    </source>
</evidence>
<keyword evidence="9" id="KW-0902">Two-component regulatory system</keyword>
<feature type="domain" description="HAMP" evidence="12">
    <location>
        <begin position="156"/>
        <end position="210"/>
    </location>
</feature>
<evidence type="ECO:0000256" key="3">
    <source>
        <dbReference type="ARBA" id="ARBA00012438"/>
    </source>
</evidence>
<dbReference type="RefSeq" id="WP_130552770.1">
    <property type="nucleotide sequence ID" value="NZ_SHMC01000009.1"/>
</dbReference>
<dbReference type="Pfam" id="PF02518">
    <property type="entry name" value="HATPase_c"/>
    <property type="match status" value="1"/>
</dbReference>
<dbReference type="OrthoDB" id="9121563at2"/>
<dbReference type="GO" id="GO:0005886">
    <property type="term" value="C:plasma membrane"/>
    <property type="evidence" value="ECO:0007669"/>
    <property type="project" value="TreeGrafter"/>
</dbReference>
<keyword evidence="7 13" id="KW-0418">Kinase</keyword>
<dbReference type="PANTHER" id="PTHR45436">
    <property type="entry name" value="SENSOR HISTIDINE KINASE YKOH"/>
    <property type="match status" value="1"/>
</dbReference>
<accession>A0A4Q8L5D1</accession>
<keyword evidence="5" id="KW-0808">Transferase</keyword>
<evidence type="ECO:0000259" key="12">
    <source>
        <dbReference type="PROSITE" id="PS50885"/>
    </source>
</evidence>
<dbReference type="PANTHER" id="PTHR45436:SF16">
    <property type="entry name" value="HISTIDINE KINASE"/>
    <property type="match status" value="1"/>
</dbReference>
<dbReference type="SUPFAM" id="SSF55874">
    <property type="entry name" value="ATPase domain of HSP90 chaperone/DNA topoisomerase II/histidine kinase"/>
    <property type="match status" value="1"/>
</dbReference>
<evidence type="ECO:0000256" key="8">
    <source>
        <dbReference type="ARBA" id="ARBA00022989"/>
    </source>
</evidence>
<dbReference type="InterPro" id="IPR003661">
    <property type="entry name" value="HisK_dim/P_dom"/>
</dbReference>
<sequence length="424" mass="46656">MARRSSLRARLLRWALVYLVVVTAAVVIGGEIVNEHAERQVWRSLMRSDLQHFVERRRADPGYNWIDDPAEHMYFLQRDANVPPALARLKPGLHDDFLIGGIKHVVLVEDTQFGRLALDLDLTRFEGVEGWVTFSTVMTAAVAIIIFGLLMALGLGRAVQPLSAMARQIAGLRPDATQARIDVPADASEELRVIGEAFNGYLERNARFVERERAFIDSASHELRTPVAVIAGANDLALEHPELPPAVRAPLLRVRRTARKVEQLISLLLVLAKDPSRLTRNADLVALQDLIPEVVADHQHLTEGRDLELVVAPMTECVIHAPLAIVQAAIGNLLRNAVENSDRGRIEVGLEPGATVVIRDPGHGMSPEEISAVYSRMARGGGRDGGGIGLDLIARLCEHLGWQLRIESDLGRGTVARLRFCAED</sequence>
<dbReference type="PROSITE" id="PS50885">
    <property type="entry name" value="HAMP"/>
    <property type="match status" value="1"/>
</dbReference>
<dbReference type="InterPro" id="IPR050428">
    <property type="entry name" value="TCS_sensor_his_kinase"/>
</dbReference>
<feature type="domain" description="Histidine kinase" evidence="11">
    <location>
        <begin position="218"/>
        <end position="424"/>
    </location>
</feature>
<dbReference type="InterPro" id="IPR005467">
    <property type="entry name" value="His_kinase_dom"/>
</dbReference>
<feature type="transmembrane region" description="Helical" evidence="10">
    <location>
        <begin position="131"/>
        <end position="155"/>
    </location>
</feature>
<keyword evidence="4" id="KW-0597">Phosphoprotein</keyword>
<feature type="transmembrane region" description="Helical" evidence="10">
    <location>
        <begin position="12"/>
        <end position="33"/>
    </location>
</feature>
<name>A0A4Q8L5D1_9GAMM</name>
<dbReference type="Pfam" id="PF00512">
    <property type="entry name" value="HisKA"/>
    <property type="match status" value="1"/>
</dbReference>
<evidence type="ECO:0000313" key="14">
    <source>
        <dbReference type="Proteomes" id="UP000292627"/>
    </source>
</evidence>
<dbReference type="SUPFAM" id="SSF47384">
    <property type="entry name" value="Homodimeric domain of signal transducing histidine kinase"/>
    <property type="match status" value="1"/>
</dbReference>
<organism evidence="13 14">
    <name type="scientific">Pseudoxanthomonas winnipegensis</name>
    <dbReference type="NCBI Taxonomy" id="2480810"/>
    <lineage>
        <taxon>Bacteria</taxon>
        <taxon>Pseudomonadati</taxon>
        <taxon>Pseudomonadota</taxon>
        <taxon>Gammaproteobacteria</taxon>
        <taxon>Lysobacterales</taxon>
        <taxon>Lysobacteraceae</taxon>
        <taxon>Pseudoxanthomonas</taxon>
    </lineage>
</organism>
<dbReference type="EMBL" id="SHMC01000009">
    <property type="protein sequence ID" value="TAA21329.1"/>
    <property type="molecule type" value="Genomic_DNA"/>
</dbReference>
<evidence type="ECO:0000256" key="6">
    <source>
        <dbReference type="ARBA" id="ARBA00022692"/>
    </source>
</evidence>
<dbReference type="InterPro" id="IPR036890">
    <property type="entry name" value="HATPase_C_sf"/>
</dbReference>
<dbReference type="CDD" id="cd00082">
    <property type="entry name" value="HisKA"/>
    <property type="match status" value="1"/>
</dbReference>
<comment type="catalytic activity">
    <reaction evidence="1">
        <text>ATP + protein L-histidine = ADP + protein N-phospho-L-histidine.</text>
        <dbReference type="EC" id="2.7.13.3"/>
    </reaction>
</comment>
<evidence type="ECO:0000256" key="2">
    <source>
        <dbReference type="ARBA" id="ARBA00004370"/>
    </source>
</evidence>
<proteinExistence type="predicted"/>
<dbReference type="GO" id="GO:0000155">
    <property type="term" value="F:phosphorelay sensor kinase activity"/>
    <property type="evidence" value="ECO:0007669"/>
    <property type="project" value="InterPro"/>
</dbReference>
<keyword evidence="6 10" id="KW-0812">Transmembrane</keyword>
<evidence type="ECO:0000256" key="5">
    <source>
        <dbReference type="ARBA" id="ARBA00022679"/>
    </source>
</evidence>
<dbReference type="SMART" id="SM00387">
    <property type="entry name" value="HATPase_c"/>
    <property type="match status" value="1"/>
</dbReference>
<dbReference type="InterPro" id="IPR003660">
    <property type="entry name" value="HAMP_dom"/>
</dbReference>
<dbReference type="Gene3D" id="3.30.565.10">
    <property type="entry name" value="Histidine kinase-like ATPase, C-terminal domain"/>
    <property type="match status" value="1"/>
</dbReference>
<dbReference type="Proteomes" id="UP000292627">
    <property type="component" value="Unassembled WGS sequence"/>
</dbReference>